<evidence type="ECO:0008006" key="4">
    <source>
        <dbReference type="Google" id="ProtNLM"/>
    </source>
</evidence>
<keyword evidence="3" id="KW-1185">Reference proteome</keyword>
<gene>
    <name evidence="2" type="ORF">FDY93_00750</name>
</gene>
<name>A0ABY2UMY5_9GAMM</name>
<dbReference type="SUPFAM" id="SSF47413">
    <property type="entry name" value="lambda repressor-like DNA-binding domains"/>
    <property type="match status" value="1"/>
</dbReference>
<evidence type="ECO:0000256" key="1">
    <source>
        <dbReference type="SAM" id="MobiDB-lite"/>
    </source>
</evidence>
<proteinExistence type="predicted"/>
<evidence type="ECO:0000313" key="2">
    <source>
        <dbReference type="EMBL" id="TLM79939.1"/>
    </source>
</evidence>
<comment type="caution">
    <text evidence="2">The sequence shown here is derived from an EMBL/GenBank/DDBJ whole genome shotgun (WGS) entry which is preliminary data.</text>
</comment>
<protein>
    <recommendedName>
        <fullName evidence="4">Helix-turn-helix domain-containing protein</fullName>
    </recommendedName>
</protein>
<dbReference type="InterPro" id="IPR010982">
    <property type="entry name" value="Lambda_DNA-bd_dom_sf"/>
</dbReference>
<feature type="region of interest" description="Disordered" evidence="1">
    <location>
        <begin position="92"/>
        <end position="112"/>
    </location>
</feature>
<dbReference type="Gene3D" id="1.10.260.40">
    <property type="entry name" value="lambda repressor-like DNA-binding domains"/>
    <property type="match status" value="1"/>
</dbReference>
<dbReference type="RefSeq" id="WP_138233825.1">
    <property type="nucleotide sequence ID" value="NZ_CP185860.1"/>
</dbReference>
<organism evidence="2 3">
    <name type="scientific">Microbulbifer harenosus</name>
    <dbReference type="NCBI Taxonomy" id="2576840"/>
    <lineage>
        <taxon>Bacteria</taxon>
        <taxon>Pseudomonadati</taxon>
        <taxon>Pseudomonadota</taxon>
        <taxon>Gammaproteobacteria</taxon>
        <taxon>Cellvibrionales</taxon>
        <taxon>Microbulbiferaceae</taxon>
        <taxon>Microbulbifer</taxon>
    </lineage>
</organism>
<reference evidence="2 3" key="1">
    <citation type="submission" date="2019-05" db="EMBL/GenBank/DDBJ databases">
        <title>Microbulbifer harenosus sp. nov., an alginate-degrading bacterium isolated from coastal sand.</title>
        <authorList>
            <person name="Huang H."/>
            <person name="Mo K."/>
            <person name="Bao S."/>
        </authorList>
    </citation>
    <scope>NUCLEOTIDE SEQUENCE [LARGE SCALE GENOMIC DNA]</scope>
    <source>
        <strain evidence="2 3">HB161719</strain>
    </source>
</reference>
<sequence length="136" mass="15102">MGASVDWLMHGGGPSKRFTAGQKQAQQNLRAIWQAKKKQLDLTQVKAAHLMDWNSPRSSASHLDGRIPLNTDVMLKFAELLNVPPEKIDTEFPYGAMANPPSKSVEDWPAARQETDIPRHIRDLFDAALNGKNSNA</sequence>
<accession>A0ABY2UMY5</accession>
<evidence type="ECO:0000313" key="3">
    <source>
        <dbReference type="Proteomes" id="UP000306791"/>
    </source>
</evidence>
<dbReference type="Proteomes" id="UP000306791">
    <property type="component" value="Unassembled WGS sequence"/>
</dbReference>
<dbReference type="EMBL" id="VANI01000001">
    <property type="protein sequence ID" value="TLM79939.1"/>
    <property type="molecule type" value="Genomic_DNA"/>
</dbReference>